<dbReference type="KEGG" id="ccho:CCHOA_06850"/>
<feature type="active site" description="For autocatalytic cleavage activity" evidence="12">
    <location>
        <position position="186"/>
    </location>
</feature>
<keyword evidence="2 12" id="KW-0678">Repressor</keyword>
<sequence>MPRAKFEHQLTGRQRRILDVIQDATVLRGYPPSIREIGEAVGLTSTSSVSYQLKELERKGYLRRDPFKPRAVDVRTAPRKIEPTPRASHLETETDAPPNHEGVAFVPMVGSIAAGNPTLAVEETEAYYPIPEELVSPGELMMLKVVGESMRDAGILSGDWVVIRRQPDCEHGDFVAALIDGEATVKEFRRTTLGPILHPHNLAFDDIRARDAVILGVVVTVLRKL</sequence>
<evidence type="ECO:0000256" key="8">
    <source>
        <dbReference type="ARBA" id="ARBA00023125"/>
    </source>
</evidence>
<dbReference type="FunFam" id="1.10.10.10:FF:000009">
    <property type="entry name" value="LexA repressor"/>
    <property type="match status" value="1"/>
</dbReference>
<dbReference type="GO" id="GO:0006281">
    <property type="term" value="P:DNA repair"/>
    <property type="evidence" value="ECO:0007669"/>
    <property type="project" value="UniProtKB-UniRule"/>
</dbReference>
<feature type="domain" description="LexA repressor DNA-binding" evidence="16">
    <location>
        <begin position="8"/>
        <end position="71"/>
    </location>
</feature>
<keyword evidence="11 12" id="KW-0742">SOS response</keyword>
<keyword evidence="3 12" id="KW-0235">DNA replication</keyword>
<keyword evidence="8 12" id="KW-0238">DNA-binding</keyword>
<dbReference type="NCBIfam" id="TIGR00498">
    <property type="entry name" value="lexA"/>
    <property type="match status" value="1"/>
</dbReference>
<dbReference type="InterPro" id="IPR050077">
    <property type="entry name" value="LexA_repressor"/>
</dbReference>
<feature type="domain" description="Peptidase S24/S26A/S26B/S26C" evidence="15">
    <location>
        <begin position="107"/>
        <end position="219"/>
    </location>
</feature>
<comment type="catalytic activity">
    <reaction evidence="12">
        <text>Hydrolysis of Ala-|-Gly bond in repressor LexA.</text>
        <dbReference type="EC" id="3.4.21.88"/>
    </reaction>
</comment>
<evidence type="ECO:0000313" key="18">
    <source>
        <dbReference type="Proteomes" id="UP000269019"/>
    </source>
</evidence>
<dbReference type="InterPro" id="IPR015927">
    <property type="entry name" value="Peptidase_S24_S26A/B/C"/>
</dbReference>
<dbReference type="RefSeq" id="WP_245992091.1">
    <property type="nucleotide sequence ID" value="NZ_CP033896.1"/>
</dbReference>
<dbReference type="InterPro" id="IPR006197">
    <property type="entry name" value="Peptidase_S24_LexA"/>
</dbReference>
<name>A0A3G6J7G3_9CORY</name>
<keyword evidence="18" id="KW-1185">Reference proteome</keyword>
<protein>
    <recommendedName>
        <fullName evidence="12">LexA repressor</fullName>
        <ecNumber evidence="12">3.4.21.88</ecNumber>
    </recommendedName>
</protein>
<evidence type="ECO:0000256" key="4">
    <source>
        <dbReference type="ARBA" id="ARBA00022763"/>
    </source>
</evidence>
<evidence type="ECO:0000256" key="2">
    <source>
        <dbReference type="ARBA" id="ARBA00022491"/>
    </source>
</evidence>
<dbReference type="GO" id="GO:0006508">
    <property type="term" value="P:proteolysis"/>
    <property type="evidence" value="ECO:0007669"/>
    <property type="project" value="InterPro"/>
</dbReference>
<dbReference type="InterPro" id="IPR036390">
    <property type="entry name" value="WH_DNA-bd_sf"/>
</dbReference>
<feature type="DNA-binding region" description="H-T-H motif" evidence="12">
    <location>
        <begin position="34"/>
        <end position="54"/>
    </location>
</feature>
<evidence type="ECO:0000256" key="12">
    <source>
        <dbReference type="HAMAP-Rule" id="MF_00015"/>
    </source>
</evidence>
<dbReference type="InterPro" id="IPR036388">
    <property type="entry name" value="WH-like_DNA-bd_sf"/>
</dbReference>
<keyword evidence="5 12" id="KW-0378">Hydrolase</keyword>
<gene>
    <name evidence="12 17" type="primary">lexA</name>
    <name evidence="17" type="ORF">CCHOA_06850</name>
</gene>
<dbReference type="PANTHER" id="PTHR33516:SF2">
    <property type="entry name" value="LEXA REPRESSOR-RELATED"/>
    <property type="match status" value="1"/>
</dbReference>
<dbReference type="CDD" id="cd06529">
    <property type="entry name" value="S24_LexA-like"/>
    <property type="match status" value="1"/>
</dbReference>
<evidence type="ECO:0000259" key="15">
    <source>
        <dbReference type="Pfam" id="PF00717"/>
    </source>
</evidence>
<evidence type="ECO:0000256" key="9">
    <source>
        <dbReference type="ARBA" id="ARBA00023163"/>
    </source>
</evidence>
<dbReference type="Proteomes" id="UP000269019">
    <property type="component" value="Chromosome"/>
</dbReference>
<keyword evidence="7 12" id="KW-0805">Transcription regulation</keyword>
<evidence type="ECO:0000256" key="13">
    <source>
        <dbReference type="RuleBase" id="RU003991"/>
    </source>
</evidence>
<dbReference type="EC" id="3.4.21.88" evidence="12"/>
<comment type="function">
    <text evidence="12">Represses a number of genes involved in the response to DNA damage (SOS response), including recA and lexA. In the presence of single-stranded DNA, RecA interacts with LexA causing an autocatalytic cleavage which disrupts the DNA-binding part of LexA, leading to derepression of the SOS regulon and eventually DNA repair.</text>
</comment>
<evidence type="ECO:0000256" key="11">
    <source>
        <dbReference type="ARBA" id="ARBA00023236"/>
    </source>
</evidence>
<dbReference type="GO" id="GO:0004252">
    <property type="term" value="F:serine-type endopeptidase activity"/>
    <property type="evidence" value="ECO:0007669"/>
    <property type="project" value="UniProtKB-UniRule"/>
</dbReference>
<evidence type="ECO:0000256" key="1">
    <source>
        <dbReference type="ARBA" id="ARBA00007484"/>
    </source>
</evidence>
<dbReference type="SUPFAM" id="SSF51306">
    <property type="entry name" value="LexA/Signal peptidase"/>
    <property type="match status" value="1"/>
</dbReference>
<keyword evidence="6 12" id="KW-0068">Autocatalytic cleavage</keyword>
<dbReference type="Pfam" id="PF00717">
    <property type="entry name" value="Peptidase_S24"/>
    <property type="match status" value="1"/>
</dbReference>
<dbReference type="EMBL" id="CP033896">
    <property type="protein sequence ID" value="AZA13762.1"/>
    <property type="molecule type" value="Genomic_DNA"/>
</dbReference>
<evidence type="ECO:0000256" key="3">
    <source>
        <dbReference type="ARBA" id="ARBA00022705"/>
    </source>
</evidence>
<keyword evidence="4 12" id="KW-0227">DNA damage</keyword>
<dbReference type="InterPro" id="IPR006200">
    <property type="entry name" value="LexA"/>
</dbReference>
<evidence type="ECO:0000313" key="17">
    <source>
        <dbReference type="EMBL" id="AZA13762.1"/>
    </source>
</evidence>
<proteinExistence type="inferred from homology"/>
<evidence type="ECO:0000259" key="16">
    <source>
        <dbReference type="Pfam" id="PF01726"/>
    </source>
</evidence>
<comment type="subunit">
    <text evidence="12">Homodimer.</text>
</comment>
<dbReference type="GO" id="GO:0003677">
    <property type="term" value="F:DNA binding"/>
    <property type="evidence" value="ECO:0007669"/>
    <property type="project" value="UniProtKB-UniRule"/>
</dbReference>
<dbReference type="AlphaFoldDB" id="A0A3G6J7G3"/>
<dbReference type="InterPro" id="IPR036286">
    <property type="entry name" value="LexA/Signal_pep-like_sf"/>
</dbReference>
<dbReference type="GO" id="GO:0009432">
    <property type="term" value="P:SOS response"/>
    <property type="evidence" value="ECO:0007669"/>
    <property type="project" value="UniProtKB-UniRule"/>
</dbReference>
<dbReference type="GO" id="GO:0045892">
    <property type="term" value="P:negative regulation of DNA-templated transcription"/>
    <property type="evidence" value="ECO:0007669"/>
    <property type="project" value="UniProtKB-UniRule"/>
</dbReference>
<feature type="active site" description="For autocatalytic cleavage activity" evidence="12">
    <location>
        <position position="149"/>
    </location>
</feature>
<accession>A0A3G6J7G3</accession>
<dbReference type="Gene3D" id="1.10.10.10">
    <property type="entry name" value="Winged helix-like DNA-binding domain superfamily/Winged helix DNA-binding domain"/>
    <property type="match status" value="1"/>
</dbReference>
<feature type="site" description="Cleavage; by autolysis" evidence="12">
    <location>
        <begin position="114"/>
        <end position="115"/>
    </location>
</feature>
<dbReference type="Gene3D" id="2.10.109.10">
    <property type="entry name" value="Umud Fragment, subunit A"/>
    <property type="match status" value="1"/>
</dbReference>
<dbReference type="PANTHER" id="PTHR33516">
    <property type="entry name" value="LEXA REPRESSOR"/>
    <property type="match status" value="1"/>
</dbReference>
<organism evidence="17 18">
    <name type="scientific">Corynebacterium choanae</name>
    <dbReference type="NCBI Taxonomy" id="1862358"/>
    <lineage>
        <taxon>Bacteria</taxon>
        <taxon>Bacillati</taxon>
        <taxon>Actinomycetota</taxon>
        <taxon>Actinomycetes</taxon>
        <taxon>Mycobacteriales</taxon>
        <taxon>Corynebacteriaceae</taxon>
        <taxon>Corynebacterium</taxon>
    </lineage>
</organism>
<evidence type="ECO:0000256" key="10">
    <source>
        <dbReference type="ARBA" id="ARBA00023204"/>
    </source>
</evidence>
<dbReference type="Pfam" id="PF01726">
    <property type="entry name" value="LexA_DNA_bind"/>
    <property type="match status" value="1"/>
</dbReference>
<keyword evidence="9 12" id="KW-0804">Transcription</keyword>
<dbReference type="SUPFAM" id="SSF46785">
    <property type="entry name" value="Winged helix' DNA-binding domain"/>
    <property type="match status" value="1"/>
</dbReference>
<reference evidence="17 18" key="1">
    <citation type="submission" date="2018-11" db="EMBL/GenBank/DDBJ databases">
        <authorList>
            <person name="Kleinhagauer T."/>
            <person name="Glaeser S.P."/>
            <person name="Spergser J."/>
            <person name="Ruckert C."/>
            <person name="Kaempfer P."/>
            <person name="Busse H.-J."/>
        </authorList>
    </citation>
    <scope>NUCLEOTIDE SEQUENCE [LARGE SCALE GENOMIC DNA]</scope>
    <source>
        <strain evidence="17 18">200CH</strain>
    </source>
</reference>
<dbReference type="PRINTS" id="PR00726">
    <property type="entry name" value="LEXASERPTASE"/>
</dbReference>
<comment type="similarity">
    <text evidence="1 12 13">Belongs to the peptidase S24 family.</text>
</comment>
<feature type="region of interest" description="Disordered" evidence="14">
    <location>
        <begin position="78"/>
        <end position="99"/>
    </location>
</feature>
<evidence type="ECO:0000256" key="6">
    <source>
        <dbReference type="ARBA" id="ARBA00022813"/>
    </source>
</evidence>
<dbReference type="InterPro" id="IPR039418">
    <property type="entry name" value="LexA-like"/>
</dbReference>
<dbReference type="HAMAP" id="MF_00015">
    <property type="entry name" value="LexA"/>
    <property type="match status" value="1"/>
</dbReference>
<evidence type="ECO:0000256" key="7">
    <source>
        <dbReference type="ARBA" id="ARBA00023015"/>
    </source>
</evidence>
<dbReference type="GO" id="GO:0006260">
    <property type="term" value="P:DNA replication"/>
    <property type="evidence" value="ECO:0007669"/>
    <property type="project" value="UniProtKB-UniRule"/>
</dbReference>
<keyword evidence="10 12" id="KW-0234">DNA repair</keyword>
<feature type="compositionally biased region" description="Basic and acidic residues" evidence="14">
    <location>
        <begin position="79"/>
        <end position="92"/>
    </location>
</feature>
<evidence type="ECO:0000256" key="5">
    <source>
        <dbReference type="ARBA" id="ARBA00022801"/>
    </source>
</evidence>
<dbReference type="InterPro" id="IPR006199">
    <property type="entry name" value="LexA_DNA-bd_dom"/>
</dbReference>
<evidence type="ECO:0000256" key="14">
    <source>
        <dbReference type="SAM" id="MobiDB-lite"/>
    </source>
</evidence>